<evidence type="ECO:0000259" key="3">
    <source>
        <dbReference type="PROSITE" id="PS50056"/>
    </source>
</evidence>
<dbReference type="Gene3D" id="3.90.190.10">
    <property type="entry name" value="Protein tyrosine phosphatase superfamily"/>
    <property type="match status" value="1"/>
</dbReference>
<keyword evidence="1" id="KW-1133">Transmembrane helix</keyword>
<dbReference type="Pfam" id="PF00102">
    <property type="entry name" value="Y_phosphatase"/>
    <property type="match status" value="1"/>
</dbReference>
<dbReference type="PROSITE" id="PS50055">
    <property type="entry name" value="TYR_PHOSPHATASE_PTP"/>
    <property type="match status" value="1"/>
</dbReference>
<dbReference type="InterPro" id="IPR003595">
    <property type="entry name" value="Tyr_Pase_cat"/>
</dbReference>
<dbReference type="SMART" id="SM00194">
    <property type="entry name" value="PTPc"/>
    <property type="match status" value="1"/>
</dbReference>
<dbReference type="AlphaFoldDB" id="A0A183VC91"/>
<accession>A0A183VC91</accession>
<dbReference type="PANTHER" id="PTHR45706:SF1">
    <property type="entry name" value="PEZ, ISOFORM A"/>
    <property type="match status" value="1"/>
</dbReference>
<dbReference type="InterPro" id="IPR029021">
    <property type="entry name" value="Prot-tyrosine_phosphatase-like"/>
</dbReference>
<gene>
    <name evidence="4" type="ORF">TCNE_LOCUS18361</name>
</gene>
<evidence type="ECO:0000256" key="1">
    <source>
        <dbReference type="SAM" id="Phobius"/>
    </source>
</evidence>
<keyword evidence="1" id="KW-0472">Membrane</keyword>
<dbReference type="GO" id="GO:0004725">
    <property type="term" value="F:protein tyrosine phosphatase activity"/>
    <property type="evidence" value="ECO:0007669"/>
    <property type="project" value="InterPro"/>
</dbReference>
<dbReference type="PRINTS" id="PR00700">
    <property type="entry name" value="PRTYPHPHTASE"/>
</dbReference>
<evidence type="ECO:0000313" key="4">
    <source>
        <dbReference type="EMBL" id="VDM49682.1"/>
    </source>
</evidence>
<reference evidence="4 5" key="2">
    <citation type="submission" date="2018-11" db="EMBL/GenBank/DDBJ databases">
        <authorList>
            <consortium name="Pathogen Informatics"/>
        </authorList>
    </citation>
    <scope>NUCLEOTIDE SEQUENCE [LARGE SCALE GENOMIC DNA]</scope>
</reference>
<protein>
    <submittedName>
        <fullName evidence="6">Tyrosine-protein phosphatase domain-containing protein</fullName>
    </submittedName>
</protein>
<feature type="transmembrane region" description="Helical" evidence="1">
    <location>
        <begin position="80"/>
        <end position="102"/>
    </location>
</feature>
<dbReference type="InterPro" id="IPR000242">
    <property type="entry name" value="PTP_cat"/>
</dbReference>
<dbReference type="InterPro" id="IPR000387">
    <property type="entry name" value="Tyr_Pase_dom"/>
</dbReference>
<sequence length="310" mass="35096">MAIIAKRNRTRSIVPYEDTRVMLHPHKNNTTGYINASNVQVPMGERFLRYVVAQAPLRESIEDFWQMVWNLAHKLLSCSANSMCVIFIVAFYFPSSLAPRYWPQKRKAKMRLADYTLTLNSTTSSRHQVTSTVSMKCLASGERRSGYHLRFLGWKTGSVPESEDALLVAAIRIIEQKEANLNDVTNRTRSQSMDNVSWRKRVPIASLSHTYVNNLPSTQSEASSECSSAGNGTISAESAPLIIHCLSGAHESGVYLLVELLIHCIEHNLVDISEALHTLRQQRMCLVKTVEQYRFVYSTLASYLQRSRLI</sequence>
<keyword evidence="1" id="KW-0812">Transmembrane</keyword>
<dbReference type="SUPFAM" id="SSF52799">
    <property type="entry name" value="(Phosphotyrosine protein) phosphatases II"/>
    <property type="match status" value="1"/>
</dbReference>
<keyword evidence="5" id="KW-1185">Reference proteome</keyword>
<proteinExistence type="predicted"/>
<name>A0A183VC91_TOXCA</name>
<reference evidence="6" key="1">
    <citation type="submission" date="2016-06" db="UniProtKB">
        <authorList>
            <consortium name="WormBaseParasite"/>
        </authorList>
    </citation>
    <scope>IDENTIFICATION</scope>
</reference>
<dbReference type="WBParaSite" id="TCNE_0001836501-mRNA-1">
    <property type="protein sequence ID" value="TCNE_0001836501-mRNA-1"/>
    <property type="gene ID" value="TCNE_0001836501"/>
</dbReference>
<feature type="domain" description="Tyrosine specific protein phosphatases" evidence="3">
    <location>
        <begin position="209"/>
        <end position="294"/>
    </location>
</feature>
<dbReference type="Proteomes" id="UP000050794">
    <property type="component" value="Unassembled WGS sequence"/>
</dbReference>
<dbReference type="SMART" id="SM00404">
    <property type="entry name" value="PTPc_motif"/>
    <property type="match status" value="1"/>
</dbReference>
<evidence type="ECO:0000313" key="6">
    <source>
        <dbReference type="WBParaSite" id="TCNE_0001836501-mRNA-1"/>
    </source>
</evidence>
<dbReference type="PROSITE" id="PS50056">
    <property type="entry name" value="TYR_PHOSPHATASE_2"/>
    <property type="match status" value="1"/>
</dbReference>
<dbReference type="PANTHER" id="PTHR45706">
    <property type="entry name" value="TYROSINE-PROTEIN PHOSPHATASE"/>
    <property type="match status" value="1"/>
</dbReference>
<evidence type="ECO:0000313" key="5">
    <source>
        <dbReference type="Proteomes" id="UP000050794"/>
    </source>
</evidence>
<organism evidence="5 6">
    <name type="scientific">Toxocara canis</name>
    <name type="common">Canine roundworm</name>
    <dbReference type="NCBI Taxonomy" id="6265"/>
    <lineage>
        <taxon>Eukaryota</taxon>
        <taxon>Metazoa</taxon>
        <taxon>Ecdysozoa</taxon>
        <taxon>Nematoda</taxon>
        <taxon>Chromadorea</taxon>
        <taxon>Rhabditida</taxon>
        <taxon>Spirurina</taxon>
        <taxon>Ascaridomorpha</taxon>
        <taxon>Ascaridoidea</taxon>
        <taxon>Toxocaridae</taxon>
        <taxon>Toxocara</taxon>
    </lineage>
</organism>
<evidence type="ECO:0000259" key="2">
    <source>
        <dbReference type="PROSITE" id="PS50055"/>
    </source>
</evidence>
<dbReference type="EMBL" id="UYWY01025437">
    <property type="protein sequence ID" value="VDM49682.1"/>
    <property type="molecule type" value="Genomic_DNA"/>
</dbReference>
<feature type="domain" description="Tyrosine-protein phosphatase" evidence="2">
    <location>
        <begin position="6"/>
        <end position="303"/>
    </location>
</feature>